<sequence length="639" mass="73193">MAGSCRYLVTLTEGHLQVARWGEERAIVSKTGPRLLPEARIRLKGSEISLTDLCLALNTYHHDWLTEFLDERGQLEIGQYLYQEIFGELTPYDLTEEGTGIELRIITKDEHIARLPWVLLAYNGVFLSAMGWGISLATAPPAVFCELPPRPKILAIMPQPKALELTCADEHLQEMKELLTAADLAYGDPARFRVVADLSSFYAELEDLQPDILYYYGHGIGNEQTTRLLFADQHGQVRETPLPDLAAALQSLPEHGRPQLAYINCCQGDSGGLLGVGRQLLPHIPAVVTNRTTAFIDAARPQALAFWEALLLRGEAPHTALTASHARLGGLGLTTADIRWMTPVLHCRYDTWTANPPEPPSRLERDPHWHLKVDRVNQFSKVFYQTHQMLLEQKPRGLAYLWYGTQDQGLEIFHRRLSVELQEKLTDIIVYPVKPEWPEDLYDPSRSFSDMLCHVFDVDKSMPEHISGRIREFSRRVSGRKTLVYICHRPVTPTKDFFDPKKIRLYLDWWNRKFLPLVPQNAHVLLGISYYTKNPAKFYRSLVQKERLDDFSMSHAVLEFLDELEQVTRRDLIDFIRTHRIAVPADLELRDKVIDEILVRSKGCYDRVIDELEYLESRIWQQGGEENVSAADEDDDYGL</sequence>
<reference evidence="1" key="2">
    <citation type="submission" date="2024-06" db="EMBL/GenBank/DDBJ databases">
        <authorList>
            <person name="Plum-Jensen L.E."/>
            <person name="Schramm A."/>
            <person name="Marshall I.P.G."/>
        </authorList>
    </citation>
    <scope>NUCLEOTIDE SEQUENCE</scope>
    <source>
        <strain evidence="1">Rat1</strain>
    </source>
</reference>
<dbReference type="EMBL" id="CP159373">
    <property type="protein sequence ID" value="XCN73458.1"/>
    <property type="molecule type" value="Genomic_DNA"/>
</dbReference>
<reference evidence="1" key="1">
    <citation type="journal article" date="2024" name="Syst. Appl. Microbiol.">
        <title>First single-strain enrichments of Electrothrix cable bacteria, description of E. aestuarii sp. nov. and E. rattekaaiensis sp. nov., and proposal of a cable bacteria taxonomy following the rules of the SeqCode.</title>
        <authorList>
            <person name="Plum-Jensen L.E."/>
            <person name="Schramm A."/>
            <person name="Marshall I.P.G."/>
        </authorList>
    </citation>
    <scope>NUCLEOTIDE SEQUENCE</scope>
    <source>
        <strain evidence="1">Rat1</strain>
    </source>
</reference>
<evidence type="ECO:0000313" key="1">
    <source>
        <dbReference type="EMBL" id="XCN73458.1"/>
    </source>
</evidence>
<proteinExistence type="predicted"/>
<evidence type="ECO:0008006" key="2">
    <source>
        <dbReference type="Google" id="ProtNLM"/>
    </source>
</evidence>
<gene>
    <name evidence="1" type="ORF">Q3M24_01525</name>
</gene>
<dbReference type="KEGG" id="eaj:Q3M24_01525"/>
<organism evidence="1">
    <name type="scientific">Candidatus Electrothrix aestuarii</name>
    <dbReference type="NCBI Taxonomy" id="3062594"/>
    <lineage>
        <taxon>Bacteria</taxon>
        <taxon>Pseudomonadati</taxon>
        <taxon>Thermodesulfobacteriota</taxon>
        <taxon>Desulfobulbia</taxon>
        <taxon>Desulfobulbales</taxon>
        <taxon>Desulfobulbaceae</taxon>
        <taxon>Candidatus Electrothrix</taxon>
    </lineage>
</organism>
<protein>
    <recommendedName>
        <fullName evidence="2">CHAT domain-containing protein</fullName>
    </recommendedName>
</protein>
<accession>A0AAU8LX67</accession>
<name>A0AAU8LX67_9BACT</name>
<dbReference type="AlphaFoldDB" id="A0AAU8LX67"/>